<feature type="non-terminal residue" evidence="2">
    <location>
        <position position="1"/>
    </location>
</feature>
<feature type="region of interest" description="Disordered" evidence="1">
    <location>
        <begin position="58"/>
        <end position="90"/>
    </location>
</feature>
<evidence type="ECO:0000313" key="2">
    <source>
        <dbReference type="EMBL" id="KAK8736871.1"/>
    </source>
</evidence>
<feature type="compositionally biased region" description="Polar residues" evidence="1">
    <location>
        <begin position="65"/>
        <end position="84"/>
    </location>
</feature>
<dbReference type="Proteomes" id="UP001445076">
    <property type="component" value="Unassembled WGS sequence"/>
</dbReference>
<proteinExistence type="predicted"/>
<evidence type="ECO:0000313" key="3">
    <source>
        <dbReference type="Proteomes" id="UP001445076"/>
    </source>
</evidence>
<name>A0AAW0WXN5_CHEQU</name>
<evidence type="ECO:0000256" key="1">
    <source>
        <dbReference type="SAM" id="MobiDB-lite"/>
    </source>
</evidence>
<dbReference type="EMBL" id="JARKIK010000043">
    <property type="protein sequence ID" value="KAK8736871.1"/>
    <property type="molecule type" value="Genomic_DNA"/>
</dbReference>
<keyword evidence="3" id="KW-1185">Reference proteome</keyword>
<dbReference type="AlphaFoldDB" id="A0AAW0WXN5"/>
<reference evidence="2 3" key="1">
    <citation type="journal article" date="2024" name="BMC Genomics">
        <title>Genome assembly of redclaw crayfish (Cherax quadricarinatus) provides insights into its immune adaptation and hypoxia tolerance.</title>
        <authorList>
            <person name="Liu Z."/>
            <person name="Zheng J."/>
            <person name="Li H."/>
            <person name="Fang K."/>
            <person name="Wang S."/>
            <person name="He J."/>
            <person name="Zhou D."/>
            <person name="Weng S."/>
            <person name="Chi M."/>
            <person name="Gu Z."/>
            <person name="He J."/>
            <person name="Li F."/>
            <person name="Wang M."/>
        </authorList>
    </citation>
    <scope>NUCLEOTIDE SEQUENCE [LARGE SCALE GENOMIC DNA]</scope>
    <source>
        <strain evidence="2">ZL_2023a</strain>
    </source>
</reference>
<protein>
    <submittedName>
        <fullName evidence="2">Uncharacterized protein</fullName>
    </submittedName>
</protein>
<feature type="non-terminal residue" evidence="2">
    <location>
        <position position="106"/>
    </location>
</feature>
<sequence>NRNNVQCDRDNIQCERDNIRHIDHTADISLEYHQEDYFQSIEIFCAQTFPENDQATGVGRIHCTSGPQSEGSSQCVSEPQSQDTAEGPGRFCKRYSDDCTDTHQQT</sequence>
<accession>A0AAW0WXN5</accession>
<comment type="caution">
    <text evidence="2">The sequence shown here is derived from an EMBL/GenBank/DDBJ whole genome shotgun (WGS) entry which is preliminary data.</text>
</comment>
<organism evidence="2 3">
    <name type="scientific">Cherax quadricarinatus</name>
    <name type="common">Australian red claw crayfish</name>
    <dbReference type="NCBI Taxonomy" id="27406"/>
    <lineage>
        <taxon>Eukaryota</taxon>
        <taxon>Metazoa</taxon>
        <taxon>Ecdysozoa</taxon>
        <taxon>Arthropoda</taxon>
        <taxon>Crustacea</taxon>
        <taxon>Multicrustacea</taxon>
        <taxon>Malacostraca</taxon>
        <taxon>Eumalacostraca</taxon>
        <taxon>Eucarida</taxon>
        <taxon>Decapoda</taxon>
        <taxon>Pleocyemata</taxon>
        <taxon>Astacidea</taxon>
        <taxon>Parastacoidea</taxon>
        <taxon>Parastacidae</taxon>
        <taxon>Cherax</taxon>
    </lineage>
</organism>
<gene>
    <name evidence="2" type="ORF">OTU49_004693</name>
</gene>